<feature type="transmembrane region" description="Helical" evidence="6">
    <location>
        <begin position="44"/>
        <end position="65"/>
    </location>
</feature>
<protein>
    <recommendedName>
        <fullName evidence="6">Tetraspanin</fullName>
    </recommendedName>
</protein>
<dbReference type="Pfam" id="PF00335">
    <property type="entry name" value="Tetraspanin"/>
    <property type="match status" value="1"/>
</dbReference>
<proteinExistence type="inferred from homology"/>
<dbReference type="PROSITE" id="PS00421">
    <property type="entry name" value="TM4_1"/>
    <property type="match status" value="1"/>
</dbReference>
<dbReference type="GeneID" id="102802208"/>
<evidence type="ECO:0000256" key="2">
    <source>
        <dbReference type="ARBA" id="ARBA00006840"/>
    </source>
</evidence>
<dbReference type="PANTHER" id="PTHR19282:SF551">
    <property type="entry name" value="RE08073P-RELATED"/>
    <property type="match status" value="1"/>
</dbReference>
<gene>
    <name evidence="8" type="primary">LOC102802208</name>
</gene>
<evidence type="ECO:0000256" key="3">
    <source>
        <dbReference type="ARBA" id="ARBA00022692"/>
    </source>
</evidence>
<keyword evidence="7" id="KW-1185">Reference proteome</keyword>
<dbReference type="PRINTS" id="PR00259">
    <property type="entry name" value="TMFOUR"/>
</dbReference>
<accession>A0ABM0LXQ3</accession>
<evidence type="ECO:0000256" key="4">
    <source>
        <dbReference type="ARBA" id="ARBA00022989"/>
    </source>
</evidence>
<comment type="subcellular location">
    <subcellularLocation>
        <location evidence="1 6">Membrane</location>
        <topology evidence="1 6">Multi-pass membrane protein</topology>
    </subcellularLocation>
</comment>
<dbReference type="InterPro" id="IPR018503">
    <property type="entry name" value="Tetraspanin_CS"/>
</dbReference>
<feature type="transmembrane region" description="Helical" evidence="6">
    <location>
        <begin position="72"/>
        <end position="95"/>
    </location>
</feature>
<comment type="caution">
    <text evidence="6">Lacks conserved residue(s) required for the propagation of feature annotation.</text>
</comment>
<evidence type="ECO:0000256" key="6">
    <source>
        <dbReference type="RuleBase" id="RU361218"/>
    </source>
</evidence>
<evidence type="ECO:0000313" key="7">
    <source>
        <dbReference type="Proteomes" id="UP000694865"/>
    </source>
</evidence>
<keyword evidence="4 6" id="KW-1133">Transmembrane helix</keyword>
<dbReference type="Proteomes" id="UP000694865">
    <property type="component" value="Unplaced"/>
</dbReference>
<evidence type="ECO:0000256" key="5">
    <source>
        <dbReference type="ARBA" id="ARBA00023136"/>
    </source>
</evidence>
<dbReference type="InterPro" id="IPR000301">
    <property type="entry name" value="Tetraspanin_animals"/>
</dbReference>
<keyword evidence="5 6" id="KW-0472">Membrane</keyword>
<keyword evidence="3 6" id="KW-0812">Transmembrane</keyword>
<dbReference type="InterPro" id="IPR018499">
    <property type="entry name" value="Tetraspanin/Peripherin"/>
</dbReference>
<sequence>MTLTFKELRGCGLAAVGLWLLLDPNTQKYVESIDNLEEYYIGTYVMIGCGGLMILVGFLGCCGACCESQCLLCMYFVLLVCVFVIEVGGGVWAYYHRLEVATIINEGLEDAVLNIYGTEGTEETVTAAIDSLQQGLECCGANGPVDWKDSYYNENIRKYSVPDSCCVDMTNGCGVGKIIGEDLGIDVGIYRQLLGMIFSMCMCCSLRKGDDGYSKAYPI</sequence>
<reference evidence="8" key="1">
    <citation type="submission" date="2025-08" db="UniProtKB">
        <authorList>
            <consortium name="RefSeq"/>
        </authorList>
    </citation>
    <scope>IDENTIFICATION</scope>
    <source>
        <tissue evidence="8">Testes</tissue>
    </source>
</reference>
<dbReference type="SUPFAM" id="SSF48652">
    <property type="entry name" value="Tetraspanin"/>
    <property type="match status" value="1"/>
</dbReference>
<dbReference type="PANTHER" id="PTHR19282">
    <property type="entry name" value="TETRASPANIN"/>
    <property type="match status" value="1"/>
</dbReference>
<evidence type="ECO:0000313" key="8">
    <source>
        <dbReference type="RefSeq" id="XP_006812544.1"/>
    </source>
</evidence>
<name>A0ABM0LXQ3_SACKO</name>
<dbReference type="Gene3D" id="1.10.1450.10">
    <property type="entry name" value="Tetraspanin"/>
    <property type="match status" value="1"/>
</dbReference>
<dbReference type="InterPro" id="IPR008952">
    <property type="entry name" value="Tetraspanin_EC2_sf"/>
</dbReference>
<dbReference type="PIRSF" id="PIRSF002419">
    <property type="entry name" value="Tetraspanin"/>
    <property type="match status" value="1"/>
</dbReference>
<organism evidence="7 8">
    <name type="scientific">Saccoglossus kowalevskii</name>
    <name type="common">Acorn worm</name>
    <dbReference type="NCBI Taxonomy" id="10224"/>
    <lineage>
        <taxon>Eukaryota</taxon>
        <taxon>Metazoa</taxon>
        <taxon>Hemichordata</taxon>
        <taxon>Enteropneusta</taxon>
        <taxon>Harrimaniidae</taxon>
        <taxon>Saccoglossus</taxon>
    </lineage>
</organism>
<comment type="similarity">
    <text evidence="2 6">Belongs to the tetraspanin (TM4SF) family.</text>
</comment>
<dbReference type="RefSeq" id="XP_006812544.1">
    <property type="nucleotide sequence ID" value="XM_006812481.1"/>
</dbReference>
<evidence type="ECO:0000256" key="1">
    <source>
        <dbReference type="ARBA" id="ARBA00004141"/>
    </source>
</evidence>